<accession>A0A382YEZ6</accession>
<dbReference type="EMBL" id="UINC01175320">
    <property type="protein sequence ID" value="SVD81882.1"/>
    <property type="molecule type" value="Genomic_DNA"/>
</dbReference>
<name>A0A382YEZ6_9ZZZZ</name>
<dbReference type="AlphaFoldDB" id="A0A382YEZ6"/>
<dbReference type="InterPro" id="IPR004360">
    <property type="entry name" value="Glyas_Fos-R_dOase_dom"/>
</dbReference>
<dbReference type="PANTHER" id="PTHR43279:SF1">
    <property type="entry name" value="CATECHOL-2,3-DIOXYGENASE"/>
    <property type="match status" value="1"/>
</dbReference>
<dbReference type="Pfam" id="PF00903">
    <property type="entry name" value="Glyoxalase"/>
    <property type="match status" value="1"/>
</dbReference>
<organism evidence="2">
    <name type="scientific">marine metagenome</name>
    <dbReference type="NCBI Taxonomy" id="408172"/>
    <lineage>
        <taxon>unclassified sequences</taxon>
        <taxon>metagenomes</taxon>
        <taxon>ecological metagenomes</taxon>
    </lineage>
</organism>
<dbReference type="PROSITE" id="PS51819">
    <property type="entry name" value="VOC"/>
    <property type="match status" value="1"/>
</dbReference>
<dbReference type="InterPro" id="IPR037523">
    <property type="entry name" value="VOC_core"/>
</dbReference>
<proteinExistence type="predicted"/>
<dbReference type="Gene3D" id="3.10.180.10">
    <property type="entry name" value="2,3-Dihydroxybiphenyl 1,2-Dioxygenase, domain 1"/>
    <property type="match status" value="1"/>
</dbReference>
<dbReference type="InterPro" id="IPR029068">
    <property type="entry name" value="Glyas_Bleomycin-R_OHBP_Dase"/>
</dbReference>
<sequence length="151" mass="16917">MPKPTRIGHLVINAKDLEAATQFYTDVIGFEIALERPGFGTFLTAGEMHHDLAIFQAPEGAADTADGDIGLNHMAIEVADFEELTEYYHKLQSYFEDSELRTTDHGMTRSIYIKDPEGNGIELYCNSQESAEEGLAIMRNPDRKNTELVFD</sequence>
<dbReference type="PANTHER" id="PTHR43279">
    <property type="entry name" value="CATECHOL-2,3-DIOXYGENASE"/>
    <property type="match status" value="1"/>
</dbReference>
<gene>
    <name evidence="2" type="ORF">METZ01_LOCUS434736</name>
</gene>
<protein>
    <recommendedName>
        <fullName evidence="1">VOC domain-containing protein</fullName>
    </recommendedName>
</protein>
<evidence type="ECO:0000313" key="2">
    <source>
        <dbReference type="EMBL" id="SVD81882.1"/>
    </source>
</evidence>
<dbReference type="SUPFAM" id="SSF54593">
    <property type="entry name" value="Glyoxalase/Bleomycin resistance protein/Dihydroxybiphenyl dioxygenase"/>
    <property type="match status" value="1"/>
</dbReference>
<feature type="domain" description="VOC" evidence="1">
    <location>
        <begin position="6"/>
        <end position="126"/>
    </location>
</feature>
<evidence type="ECO:0000259" key="1">
    <source>
        <dbReference type="PROSITE" id="PS51819"/>
    </source>
</evidence>
<reference evidence="2" key="1">
    <citation type="submission" date="2018-05" db="EMBL/GenBank/DDBJ databases">
        <authorList>
            <person name="Lanie J.A."/>
            <person name="Ng W.-L."/>
            <person name="Kazmierczak K.M."/>
            <person name="Andrzejewski T.M."/>
            <person name="Davidsen T.M."/>
            <person name="Wayne K.J."/>
            <person name="Tettelin H."/>
            <person name="Glass J.I."/>
            <person name="Rusch D."/>
            <person name="Podicherti R."/>
            <person name="Tsui H.-C.T."/>
            <person name="Winkler M.E."/>
        </authorList>
    </citation>
    <scope>NUCLEOTIDE SEQUENCE</scope>
</reference>